<comment type="caution">
    <text evidence="1">The sequence shown here is derived from an EMBL/GenBank/DDBJ whole genome shotgun (WGS) entry which is preliminary data.</text>
</comment>
<organism evidence="1 2">
    <name type="scientific">Vermiconidia calcicola</name>
    <dbReference type="NCBI Taxonomy" id="1690605"/>
    <lineage>
        <taxon>Eukaryota</taxon>
        <taxon>Fungi</taxon>
        <taxon>Dikarya</taxon>
        <taxon>Ascomycota</taxon>
        <taxon>Pezizomycotina</taxon>
        <taxon>Dothideomycetes</taxon>
        <taxon>Dothideomycetidae</taxon>
        <taxon>Mycosphaerellales</taxon>
        <taxon>Extremaceae</taxon>
        <taxon>Vermiconidia</taxon>
    </lineage>
</organism>
<keyword evidence="2" id="KW-1185">Reference proteome</keyword>
<gene>
    <name evidence="1" type="ORF">LTR37_012469</name>
</gene>
<protein>
    <submittedName>
        <fullName evidence="1">Uncharacterized protein</fullName>
    </submittedName>
</protein>
<name>A0ACC3MZ98_9PEZI</name>
<sequence length="196" mass="22226">MAGKDPRLAEPVKVKKVAINNQDFCQQCYDGGEVVLCCLEKPFQHKTKANMFYCPQHECVDCQAKTADAGGLIYRCRWCENGYCEDCLDWDTARLIEETLPEFEMLGYAARENAWYIECSACVKHWETDQKDLVRIGKERKRIQKEYEAFVAATAAMESESVVDTTPATVSEVTTPVPVFSSRTASSKKKKKTKLL</sequence>
<evidence type="ECO:0000313" key="1">
    <source>
        <dbReference type="EMBL" id="KAK3706970.1"/>
    </source>
</evidence>
<reference evidence="1" key="1">
    <citation type="submission" date="2023-07" db="EMBL/GenBank/DDBJ databases">
        <title>Black Yeasts Isolated from many extreme environments.</title>
        <authorList>
            <person name="Coleine C."/>
            <person name="Stajich J.E."/>
            <person name="Selbmann L."/>
        </authorList>
    </citation>
    <scope>NUCLEOTIDE SEQUENCE</scope>
    <source>
        <strain evidence="1">CCFEE 5714</strain>
    </source>
</reference>
<evidence type="ECO:0000313" key="2">
    <source>
        <dbReference type="Proteomes" id="UP001281147"/>
    </source>
</evidence>
<proteinExistence type="predicted"/>
<dbReference type="EMBL" id="JAUTXU010000115">
    <property type="protein sequence ID" value="KAK3706970.1"/>
    <property type="molecule type" value="Genomic_DNA"/>
</dbReference>
<accession>A0ACC3MZ98</accession>
<dbReference type="Proteomes" id="UP001281147">
    <property type="component" value="Unassembled WGS sequence"/>
</dbReference>